<reference evidence="3 4" key="1">
    <citation type="submission" date="2012-04" db="EMBL/GenBank/DDBJ databases">
        <title>The Genome Sequence of Saprolegnia declina VS20.</title>
        <authorList>
            <consortium name="The Broad Institute Genome Sequencing Platform"/>
            <person name="Russ C."/>
            <person name="Nusbaum C."/>
            <person name="Tyler B."/>
            <person name="van West P."/>
            <person name="Dieguez-Uribeondo J."/>
            <person name="de Bruijn I."/>
            <person name="Tripathy S."/>
            <person name="Jiang R."/>
            <person name="Young S.K."/>
            <person name="Zeng Q."/>
            <person name="Gargeya S."/>
            <person name="Fitzgerald M."/>
            <person name="Haas B."/>
            <person name="Abouelleil A."/>
            <person name="Alvarado L."/>
            <person name="Arachchi H.M."/>
            <person name="Berlin A."/>
            <person name="Chapman S.B."/>
            <person name="Goldberg J."/>
            <person name="Griggs A."/>
            <person name="Gujja S."/>
            <person name="Hansen M."/>
            <person name="Howarth C."/>
            <person name="Imamovic A."/>
            <person name="Larimer J."/>
            <person name="McCowen C."/>
            <person name="Montmayeur A."/>
            <person name="Murphy C."/>
            <person name="Neiman D."/>
            <person name="Pearson M."/>
            <person name="Priest M."/>
            <person name="Roberts A."/>
            <person name="Saif S."/>
            <person name="Shea T."/>
            <person name="Sisk P."/>
            <person name="Sykes S."/>
            <person name="Wortman J."/>
            <person name="Nusbaum C."/>
            <person name="Birren B."/>
        </authorList>
    </citation>
    <scope>NUCLEOTIDE SEQUENCE [LARGE SCALE GENOMIC DNA]</scope>
    <source>
        <strain evidence="3 4">VS20</strain>
    </source>
</reference>
<dbReference type="OMA" id="NASWLRN"/>
<dbReference type="GeneID" id="19941686"/>
<protein>
    <recommendedName>
        <fullName evidence="2">Alginate lyase 2 domain-containing protein</fullName>
    </recommendedName>
</protein>
<dbReference type="InParanoid" id="T0QV87"/>
<sequence length="308" mass="33399">MWRGGLVLAAVVSALAAPLPATVLNLTRWALDLPEATPNATEALRLYHPALDTYVSPAFTVEGDGVALTTPVDGAHTYNAKYPRVELREVKPNARNASWLRNWDPTQGASVHELAVTLDVASLPPQHAQTVVAQVKGEKACLMIKVQAASNSGFEIVVVNQFYPPPHQLLGVLDANYALGRRFSLKLQLHQGRVLIYYKDMMTPAIAAPFRDKVDCNCRNETSTHALCYFKTGNYLQSNTSFDAPSSTSVVHLYHLQASHANATAQLPSNASTIVKPGATTSHADAPVSLHALTFFMAFVSHVVSVLY</sequence>
<keyword evidence="1" id="KW-0732">Signal</keyword>
<feature type="chain" id="PRO_5004570185" description="Alginate lyase 2 domain-containing protein" evidence="1">
    <location>
        <begin position="17"/>
        <end position="308"/>
    </location>
</feature>
<dbReference type="InterPro" id="IPR014895">
    <property type="entry name" value="Alginate_lyase_2"/>
</dbReference>
<dbReference type="Gene3D" id="2.60.120.200">
    <property type="match status" value="1"/>
</dbReference>
<keyword evidence="4" id="KW-1185">Reference proteome</keyword>
<dbReference type="RefSeq" id="XP_008604688.1">
    <property type="nucleotide sequence ID" value="XM_008606466.1"/>
</dbReference>
<evidence type="ECO:0000313" key="4">
    <source>
        <dbReference type="Proteomes" id="UP000030762"/>
    </source>
</evidence>
<dbReference type="VEuPathDB" id="FungiDB:SDRG_00959"/>
<evidence type="ECO:0000313" key="3">
    <source>
        <dbReference type="EMBL" id="EQC42119.1"/>
    </source>
</evidence>
<evidence type="ECO:0000256" key="1">
    <source>
        <dbReference type="SAM" id="SignalP"/>
    </source>
</evidence>
<dbReference type="AlphaFoldDB" id="T0QV87"/>
<dbReference type="InterPro" id="IPR013320">
    <property type="entry name" value="ConA-like_dom_sf"/>
</dbReference>
<dbReference type="eggNOG" id="ENOG502SGJA">
    <property type="taxonomic scope" value="Eukaryota"/>
</dbReference>
<name>T0QV87_SAPDV</name>
<dbReference type="EMBL" id="JH767133">
    <property type="protein sequence ID" value="EQC42119.1"/>
    <property type="molecule type" value="Genomic_DNA"/>
</dbReference>
<organism evidence="3 4">
    <name type="scientific">Saprolegnia diclina (strain VS20)</name>
    <dbReference type="NCBI Taxonomy" id="1156394"/>
    <lineage>
        <taxon>Eukaryota</taxon>
        <taxon>Sar</taxon>
        <taxon>Stramenopiles</taxon>
        <taxon>Oomycota</taxon>
        <taxon>Saprolegniomycetes</taxon>
        <taxon>Saprolegniales</taxon>
        <taxon>Saprolegniaceae</taxon>
        <taxon>Saprolegnia</taxon>
    </lineage>
</organism>
<dbReference type="Proteomes" id="UP000030762">
    <property type="component" value="Unassembled WGS sequence"/>
</dbReference>
<proteinExistence type="predicted"/>
<accession>T0QV87</accession>
<feature type="signal peptide" evidence="1">
    <location>
        <begin position="1"/>
        <end position="16"/>
    </location>
</feature>
<feature type="domain" description="Alginate lyase 2" evidence="2">
    <location>
        <begin position="24"/>
        <end position="260"/>
    </location>
</feature>
<evidence type="ECO:0000259" key="2">
    <source>
        <dbReference type="Pfam" id="PF08787"/>
    </source>
</evidence>
<dbReference type="Pfam" id="PF08787">
    <property type="entry name" value="Alginate_lyase2"/>
    <property type="match status" value="1"/>
</dbReference>
<dbReference type="OrthoDB" id="77013at2759"/>
<gene>
    <name evidence="3" type="ORF">SDRG_00959</name>
</gene>
<dbReference type="SUPFAM" id="SSF49899">
    <property type="entry name" value="Concanavalin A-like lectins/glucanases"/>
    <property type="match status" value="1"/>
</dbReference>